<gene>
    <name evidence="2" type="ORF">IAA69_03275</name>
</gene>
<sequence length="182" mass="20655">MYEYEVVELEEKAKAIVGTLAELEEEVQDRRRANDDARAAVEALRDLLHRLAGATDEVRNAARLLNESSASEAVAKLDEDVRILQSAQERMQKSSCQLEKSLDRAEEGLAERMLEFTERMERAIDAQSKSFDDAISRLRAEQKEANDTLERRVVEALASMDERIGRIDRNTQKGFGKERSAL</sequence>
<evidence type="ECO:0000256" key="1">
    <source>
        <dbReference type="SAM" id="Coils"/>
    </source>
</evidence>
<organism evidence="2 3">
    <name type="scientific">Candidatus Aveggerthella stercoripullorum</name>
    <dbReference type="NCBI Taxonomy" id="2840688"/>
    <lineage>
        <taxon>Bacteria</taxon>
        <taxon>Bacillati</taxon>
        <taxon>Actinomycetota</taxon>
        <taxon>Coriobacteriia</taxon>
        <taxon>Eggerthellales</taxon>
        <taxon>Eggerthellaceae</taxon>
        <taxon>Eggerthellaceae incertae sedis</taxon>
        <taxon>Candidatus Aveggerthella</taxon>
    </lineage>
</organism>
<name>A0A9D1D2Z0_9ACTN</name>
<dbReference type="Proteomes" id="UP000824261">
    <property type="component" value="Unassembled WGS sequence"/>
</dbReference>
<feature type="coiled-coil region" evidence="1">
    <location>
        <begin position="6"/>
        <end position="40"/>
    </location>
</feature>
<reference evidence="2" key="1">
    <citation type="submission" date="2020-10" db="EMBL/GenBank/DDBJ databases">
        <authorList>
            <person name="Gilroy R."/>
        </authorList>
    </citation>
    <scope>NUCLEOTIDE SEQUENCE</scope>
    <source>
        <strain evidence="2">ChiGjej1B1-2707</strain>
    </source>
</reference>
<protein>
    <submittedName>
        <fullName evidence="2">Uncharacterized protein</fullName>
    </submittedName>
</protein>
<accession>A0A9D1D2Z0</accession>
<reference evidence="2" key="2">
    <citation type="journal article" date="2021" name="PeerJ">
        <title>Extensive microbial diversity within the chicken gut microbiome revealed by metagenomics and culture.</title>
        <authorList>
            <person name="Gilroy R."/>
            <person name="Ravi A."/>
            <person name="Getino M."/>
            <person name="Pursley I."/>
            <person name="Horton D.L."/>
            <person name="Alikhan N.F."/>
            <person name="Baker D."/>
            <person name="Gharbi K."/>
            <person name="Hall N."/>
            <person name="Watson M."/>
            <person name="Adriaenssens E.M."/>
            <person name="Foster-Nyarko E."/>
            <person name="Jarju S."/>
            <person name="Secka A."/>
            <person name="Antonio M."/>
            <person name="Oren A."/>
            <person name="Chaudhuri R.R."/>
            <person name="La Ragione R."/>
            <person name="Hildebrand F."/>
            <person name="Pallen M.J."/>
        </authorList>
    </citation>
    <scope>NUCLEOTIDE SEQUENCE</scope>
    <source>
        <strain evidence="2">ChiGjej1B1-2707</strain>
    </source>
</reference>
<comment type="caution">
    <text evidence="2">The sequence shown here is derived from an EMBL/GenBank/DDBJ whole genome shotgun (WGS) entry which is preliminary data.</text>
</comment>
<dbReference type="AlphaFoldDB" id="A0A9D1D2Z0"/>
<dbReference type="EMBL" id="DVGB01000039">
    <property type="protein sequence ID" value="HIR01265.1"/>
    <property type="molecule type" value="Genomic_DNA"/>
</dbReference>
<evidence type="ECO:0000313" key="3">
    <source>
        <dbReference type="Proteomes" id="UP000824261"/>
    </source>
</evidence>
<proteinExistence type="predicted"/>
<evidence type="ECO:0000313" key="2">
    <source>
        <dbReference type="EMBL" id="HIR01265.1"/>
    </source>
</evidence>
<keyword evidence="1" id="KW-0175">Coiled coil</keyword>